<dbReference type="GO" id="GO:0005886">
    <property type="term" value="C:plasma membrane"/>
    <property type="evidence" value="ECO:0007669"/>
    <property type="project" value="UniProtKB-SubCell"/>
</dbReference>
<keyword evidence="2" id="KW-0813">Transport</keyword>
<feature type="transmembrane region" description="Helical" evidence="7">
    <location>
        <begin position="159"/>
        <end position="181"/>
    </location>
</feature>
<feature type="transmembrane region" description="Helical" evidence="7">
    <location>
        <begin position="43"/>
        <end position="63"/>
    </location>
</feature>
<keyword evidence="6 7" id="KW-0472">Membrane</keyword>
<dbReference type="Proteomes" id="UP000002427">
    <property type="component" value="Chromosome"/>
</dbReference>
<evidence type="ECO:0000256" key="1">
    <source>
        <dbReference type="ARBA" id="ARBA00004651"/>
    </source>
</evidence>
<name>Q1LTJ3_BAUCH</name>
<dbReference type="InterPro" id="IPR036259">
    <property type="entry name" value="MFS_trans_sf"/>
</dbReference>
<dbReference type="InterPro" id="IPR054152">
    <property type="entry name" value="YajR_YAM"/>
</dbReference>
<gene>
    <name evidence="9" type="ordered locus">BCI_0271</name>
</gene>
<dbReference type="Pfam" id="PF21987">
    <property type="entry name" value="YajR_YAM"/>
    <property type="match status" value="1"/>
</dbReference>
<accession>Q1LTJ3</accession>
<evidence type="ECO:0000313" key="10">
    <source>
        <dbReference type="Proteomes" id="UP000002427"/>
    </source>
</evidence>
<evidence type="ECO:0000256" key="7">
    <source>
        <dbReference type="SAM" id="Phobius"/>
    </source>
</evidence>
<feature type="transmembrane region" description="Helical" evidence="7">
    <location>
        <begin position="70"/>
        <end position="90"/>
    </location>
</feature>
<dbReference type="HOGENOM" id="CLU_001265_10_0_6"/>
<evidence type="ECO:0000256" key="5">
    <source>
        <dbReference type="ARBA" id="ARBA00022989"/>
    </source>
</evidence>
<proteinExistence type="predicted"/>
<feature type="transmembrane region" description="Helical" evidence="7">
    <location>
        <begin position="209"/>
        <end position="227"/>
    </location>
</feature>
<feature type="transmembrane region" description="Helical" evidence="7">
    <location>
        <begin position="363"/>
        <end position="382"/>
    </location>
</feature>
<feature type="transmembrane region" description="Helical" evidence="7">
    <location>
        <begin position="334"/>
        <end position="357"/>
    </location>
</feature>
<dbReference type="Pfam" id="PF07690">
    <property type="entry name" value="MFS_1"/>
    <property type="match status" value="1"/>
</dbReference>
<feature type="transmembrane region" description="Helical" evidence="7">
    <location>
        <begin position="247"/>
        <end position="266"/>
    </location>
</feature>
<dbReference type="SUPFAM" id="SSF103473">
    <property type="entry name" value="MFS general substrate transporter"/>
    <property type="match status" value="1"/>
</dbReference>
<evidence type="ECO:0000256" key="2">
    <source>
        <dbReference type="ARBA" id="ARBA00022448"/>
    </source>
</evidence>
<dbReference type="RefSeq" id="WP_011520454.1">
    <property type="nucleotide sequence ID" value="NC_007984.1"/>
</dbReference>
<organism evidence="9 10">
    <name type="scientific">Baumannia cicadellinicola subsp. Homalodisca coagulata</name>
    <dbReference type="NCBI Taxonomy" id="374463"/>
    <lineage>
        <taxon>Bacteria</taxon>
        <taxon>Pseudomonadati</taxon>
        <taxon>Pseudomonadota</taxon>
        <taxon>Gammaproteobacteria</taxon>
        <taxon>Candidatus Palibaumannia</taxon>
    </lineage>
</organism>
<dbReference type="CDD" id="cd17472">
    <property type="entry name" value="MFS_YajR_like"/>
    <property type="match status" value="1"/>
</dbReference>
<dbReference type="STRING" id="374463.BCI_0271"/>
<dbReference type="Gene3D" id="1.20.1250.20">
    <property type="entry name" value="MFS general substrate transporter like domains"/>
    <property type="match status" value="1"/>
</dbReference>
<dbReference type="AlphaFoldDB" id="Q1LTJ3"/>
<feature type="transmembrane region" description="Helical" evidence="7">
    <location>
        <begin position="131"/>
        <end position="153"/>
    </location>
</feature>
<evidence type="ECO:0000256" key="6">
    <source>
        <dbReference type="ARBA" id="ARBA00023136"/>
    </source>
</evidence>
<dbReference type="EMBL" id="CP000238">
    <property type="protein sequence ID" value="ABF13988.1"/>
    <property type="molecule type" value="Genomic_DNA"/>
</dbReference>
<comment type="subcellular location">
    <subcellularLocation>
        <location evidence="1">Cell membrane</location>
        <topology evidence="1">Multi-pass membrane protein</topology>
    </subcellularLocation>
</comment>
<dbReference type="GO" id="GO:0022857">
    <property type="term" value="F:transmembrane transporter activity"/>
    <property type="evidence" value="ECO:0007669"/>
    <property type="project" value="InterPro"/>
</dbReference>
<evidence type="ECO:0000313" key="9">
    <source>
        <dbReference type="EMBL" id="ABF13988.1"/>
    </source>
</evidence>
<reference evidence="9 10" key="1">
    <citation type="journal article" date="2006" name="PLoS Biol.">
        <title>Metabolic complementarity and genomics of the dual bacterial symbiosis of sharpshooters.</title>
        <authorList>
            <person name="Wu D."/>
            <person name="Daugherty S.C."/>
            <person name="Van Aken S.E."/>
            <person name="Pai G.H."/>
            <person name="Watkins K.L."/>
            <person name="Khouri H."/>
            <person name="Tallon L.J."/>
            <person name="Zaborsky J.M."/>
            <person name="Dunbar H.E."/>
            <person name="Tran P.L."/>
            <person name="Moran N.A."/>
            <person name="Eisen J.A."/>
        </authorList>
    </citation>
    <scope>NUCLEOTIDE SEQUENCE [LARGE SCALE GENOMIC DNA]</scope>
    <source>
        <strain evidence="9">Hc</strain>
    </source>
</reference>
<dbReference type="InterPro" id="IPR050171">
    <property type="entry name" value="MFS_Transporters"/>
</dbReference>
<evidence type="ECO:0000256" key="4">
    <source>
        <dbReference type="ARBA" id="ARBA00022692"/>
    </source>
</evidence>
<keyword evidence="5 7" id="KW-1133">Transmembrane helix</keyword>
<feature type="transmembrane region" description="Helical" evidence="7">
    <location>
        <begin position="96"/>
        <end position="119"/>
    </location>
</feature>
<feature type="transmembrane region" description="Helical" evidence="7">
    <location>
        <begin position="12"/>
        <end position="31"/>
    </location>
</feature>
<dbReference type="PANTHER" id="PTHR23517:SF2">
    <property type="entry name" value="MULTIDRUG RESISTANCE PROTEIN MDTH"/>
    <property type="match status" value="1"/>
</dbReference>
<sequence>MTKVELRATWGLVAIFILRMLGIFMVLPVLTTYGMKLHNADQSLIGLAIGIYGLVQSICQIPIGMASDRLGYKLLIIVGLLIFTLGSIIAALTDSIWGIIFGRAVQGIGTITAAVMAMLSDLTMEQNRTKAMAVIGISFSLAFAIAIVLGPIITSTIGLSGLFWCITMLTMTSVIIALLTLPTSNRYKLNRESNIICSSIATILLNKQLLKLNFGIFCLHSILMFNFVVLPQNMMNMGFLPADQWKIYLIAVLISFFVVMPCIVYAEKKQSIKKIFICGVTILLCAQISLLAAGFNRLIFLIGIQLFFLSFYLMEGLLPSLISKVAPPSLKGTAMGFYSTSQFIGVACGGIIGGWLFSLPEGASLVFIASISIVLAWLFVSLTMSEPPYVTSIIISVPPNIIGIKQLITHQLLTEQAVKEVLIIPEENSAYLKVDTKYAKPALIDKLKKIVNNNVIPTDRCENSSIKDT</sequence>
<feature type="transmembrane region" description="Helical" evidence="7">
    <location>
        <begin position="275"/>
        <end position="293"/>
    </location>
</feature>
<keyword evidence="10" id="KW-1185">Reference proteome</keyword>
<dbReference type="PROSITE" id="PS50850">
    <property type="entry name" value="MFS"/>
    <property type="match status" value="1"/>
</dbReference>
<dbReference type="KEGG" id="bci:BCI_0271"/>
<feature type="transmembrane region" description="Helical" evidence="7">
    <location>
        <begin position="299"/>
        <end position="322"/>
    </location>
</feature>
<keyword evidence="3" id="KW-1003">Cell membrane</keyword>
<evidence type="ECO:0000256" key="3">
    <source>
        <dbReference type="ARBA" id="ARBA00022475"/>
    </source>
</evidence>
<feature type="domain" description="Major facilitator superfamily (MFS) profile" evidence="8">
    <location>
        <begin position="8"/>
        <end position="388"/>
    </location>
</feature>
<protein>
    <submittedName>
        <fullName evidence="9">Transporter, major facilitator family</fullName>
    </submittedName>
</protein>
<dbReference type="InterPro" id="IPR011701">
    <property type="entry name" value="MFS"/>
</dbReference>
<evidence type="ECO:0000259" key="8">
    <source>
        <dbReference type="PROSITE" id="PS50850"/>
    </source>
</evidence>
<keyword evidence="4 7" id="KW-0812">Transmembrane</keyword>
<dbReference type="Gene3D" id="3.30.70.100">
    <property type="match status" value="1"/>
</dbReference>
<dbReference type="InterPro" id="IPR020846">
    <property type="entry name" value="MFS_dom"/>
</dbReference>
<dbReference type="PANTHER" id="PTHR23517">
    <property type="entry name" value="RESISTANCE PROTEIN MDTM, PUTATIVE-RELATED-RELATED"/>
    <property type="match status" value="1"/>
</dbReference>